<dbReference type="OrthoDB" id="2113965at2759"/>
<dbReference type="InterPro" id="IPR036265">
    <property type="entry name" value="HIT-like_sf"/>
</dbReference>
<organism evidence="5 6">
    <name type="scientific">Linnemannia hyalina</name>
    <dbReference type="NCBI Taxonomy" id="64524"/>
    <lineage>
        <taxon>Eukaryota</taxon>
        <taxon>Fungi</taxon>
        <taxon>Fungi incertae sedis</taxon>
        <taxon>Mucoromycota</taxon>
        <taxon>Mortierellomycotina</taxon>
        <taxon>Mortierellomycetes</taxon>
        <taxon>Mortierellales</taxon>
        <taxon>Mortierellaceae</taxon>
        <taxon>Linnemannia</taxon>
    </lineage>
</organism>
<gene>
    <name evidence="5" type="ORF">KI688_001612</name>
</gene>
<dbReference type="Gene3D" id="3.30.428.10">
    <property type="entry name" value="HIT-like"/>
    <property type="match status" value="1"/>
</dbReference>
<evidence type="ECO:0000256" key="2">
    <source>
        <dbReference type="SAM" id="MobiDB-lite"/>
    </source>
</evidence>
<comment type="similarity">
    <text evidence="1">Belongs to the CWF19 family.</text>
</comment>
<dbReference type="Pfam" id="PF04677">
    <property type="entry name" value="CwfJ_C_1"/>
    <property type="match status" value="1"/>
</dbReference>
<keyword evidence="6" id="KW-1185">Reference proteome</keyword>
<protein>
    <submittedName>
        <fullName evidence="5">Uncharacterized protein</fullName>
    </submittedName>
</protein>
<feature type="region of interest" description="Disordered" evidence="2">
    <location>
        <begin position="508"/>
        <end position="536"/>
    </location>
</feature>
<dbReference type="PANTHER" id="PTHR12072:SF5">
    <property type="entry name" value="CWF19-LIKE PROTEIN 2"/>
    <property type="match status" value="1"/>
</dbReference>
<feature type="compositionally biased region" description="Low complexity" evidence="2">
    <location>
        <begin position="1"/>
        <end position="10"/>
    </location>
</feature>
<feature type="compositionally biased region" description="Basic and acidic residues" evidence="2">
    <location>
        <begin position="87"/>
        <end position="109"/>
    </location>
</feature>
<dbReference type="InterPro" id="IPR006768">
    <property type="entry name" value="Cwf19-like_C_dom-1"/>
</dbReference>
<dbReference type="GO" id="GO:0071014">
    <property type="term" value="C:post-mRNA release spliceosomal complex"/>
    <property type="evidence" value="ECO:0007669"/>
    <property type="project" value="TreeGrafter"/>
</dbReference>
<evidence type="ECO:0000259" key="3">
    <source>
        <dbReference type="Pfam" id="PF04676"/>
    </source>
</evidence>
<dbReference type="Pfam" id="PF04676">
    <property type="entry name" value="CwfJ_C_2"/>
    <property type="match status" value="1"/>
</dbReference>
<dbReference type="SUPFAM" id="SSF54197">
    <property type="entry name" value="HIT-like"/>
    <property type="match status" value="1"/>
</dbReference>
<dbReference type="InterPro" id="IPR006767">
    <property type="entry name" value="Cwf19-like_C_dom-2"/>
</dbReference>
<feature type="domain" description="Cwf19-like protein C-terminal" evidence="3">
    <location>
        <begin position="747"/>
        <end position="849"/>
    </location>
</feature>
<feature type="compositionally biased region" description="Polar residues" evidence="2">
    <location>
        <begin position="382"/>
        <end position="391"/>
    </location>
</feature>
<evidence type="ECO:0000313" key="5">
    <source>
        <dbReference type="EMBL" id="KAG9066386.1"/>
    </source>
</evidence>
<evidence type="ECO:0000256" key="1">
    <source>
        <dbReference type="ARBA" id="ARBA00006795"/>
    </source>
</evidence>
<feature type="domain" description="Cwf19-like C-terminal" evidence="4">
    <location>
        <begin position="613"/>
        <end position="738"/>
    </location>
</feature>
<proteinExistence type="inferred from homology"/>
<evidence type="ECO:0000259" key="4">
    <source>
        <dbReference type="Pfam" id="PF04677"/>
    </source>
</evidence>
<dbReference type="InterPro" id="IPR040194">
    <property type="entry name" value="Cwf19-like"/>
</dbReference>
<feature type="compositionally biased region" description="Low complexity" evidence="2">
    <location>
        <begin position="125"/>
        <end position="140"/>
    </location>
</feature>
<accession>A0A9P8BST6</accession>
<feature type="compositionally biased region" description="Basic and acidic residues" evidence="2">
    <location>
        <begin position="337"/>
        <end position="374"/>
    </location>
</feature>
<feature type="region of interest" description="Disordered" evidence="2">
    <location>
        <begin position="1"/>
        <end position="153"/>
    </location>
</feature>
<feature type="compositionally biased region" description="Basic and acidic residues" evidence="2">
    <location>
        <begin position="12"/>
        <end position="28"/>
    </location>
</feature>
<comment type="caution">
    <text evidence="5">The sequence shown here is derived from an EMBL/GenBank/DDBJ whole genome shotgun (WGS) entry which is preliminary data.</text>
</comment>
<dbReference type="PANTHER" id="PTHR12072">
    <property type="entry name" value="CWF19, CELL CYCLE CONTROL PROTEIN"/>
    <property type="match status" value="1"/>
</dbReference>
<dbReference type="AlphaFoldDB" id="A0A9P8BST6"/>
<dbReference type="GO" id="GO:0000398">
    <property type="term" value="P:mRNA splicing, via spliceosome"/>
    <property type="evidence" value="ECO:0007669"/>
    <property type="project" value="TreeGrafter"/>
</dbReference>
<feature type="compositionally biased region" description="Basic and acidic residues" evidence="2">
    <location>
        <begin position="321"/>
        <end position="330"/>
    </location>
</feature>
<name>A0A9P8BST6_9FUNG</name>
<dbReference type="Proteomes" id="UP000707451">
    <property type="component" value="Unassembled WGS sequence"/>
</dbReference>
<feature type="region of interest" description="Disordered" evidence="2">
    <location>
        <begin position="321"/>
        <end position="446"/>
    </location>
</feature>
<reference evidence="5" key="1">
    <citation type="submission" date="2021-06" db="EMBL/GenBank/DDBJ databases">
        <title>Genome Sequence of Mortierella hyaline Strain SCG-10, a Cold-Adapted, Nitrate-Reducing Fungus Isolated from Soil in Minnesota, USA.</title>
        <authorList>
            <person name="Aldossari N."/>
        </authorList>
    </citation>
    <scope>NUCLEOTIDE SEQUENCE</scope>
    <source>
        <strain evidence="5">SCG-10</strain>
    </source>
</reference>
<sequence length="855" mass="98080">MDSSSRGSGSSHRRDHDKKADRDNDRDKDRKHRHHDRHRNDDDADSDHHKKHKSSSSSSKSRHHDRDDDRDDNDKHSRRSHHKPSSSRHDRDRERGSRSRKEDKDKEDVDMAEDDEDMWVEKEVSASVSSAPAPATSVASKPELKSSTTDNEVAELDEVADKGPKRDSWMTDAGGMDFGLMGALKVKKPKEDKPNPDKIYISERELNIHLKSGLHVDQYPVQEVANMRVIGFVYVVEKPSYTIGDAGSSWRMTKLKRVLESAEERGVAPEIVGVERYGVCLFAISYLYLANDIRLIESQPNSFTSFTTFVQKSIEKFDEAMHERRELDRRSTKKKERRGDRRDDSKDSRDSRDNRKDDKRRDDSDYRRERDNKPSRSGRLSEFSSAASSPFQRPMDEEERLEKELARRLKDKEQEKEQERRFTPIPSPFATHVSSPIPNHSAAEPTMTADQLNKLRAKAMRAKMLGMPDADALEKEFEEAQKAVSEAASRPPAPAPESNRIVVVQTMGRGSGSSSPAPLGAGNVPPKKKKKEVTHDEQGNRIAYDGEENDLDLHELVRRERLGLEDSMDRELERRITRDAAFREDNDYLDDNADRIARTVKKNDAQIKSSAVNDYRKTQTALDRCNMCYKDDGKTPPQMAVVSMGTRTYLGLPQYKEFLPGHCMIVPIQHVTSTLELDDDAWDEIRNFMKCLIQMNAAEDKAMIFSETVINLKWQKHTVIECIPIPWQAGQAAPGYFKEAILSADEEWSQHKKLIETDAKVAANGGFRRRLTSKMPFVHVWLGSPDKGYGHVIEDADRFEDYFVKEVLASVCEMDSTQWRRRDNKRIPQADNPRRVEAFKKSWNAWDWTRTLEGK</sequence>
<feature type="compositionally biased region" description="Low complexity" evidence="2">
    <location>
        <begin position="512"/>
        <end position="522"/>
    </location>
</feature>
<feature type="compositionally biased region" description="Basic residues" evidence="2">
    <location>
        <begin position="76"/>
        <end position="86"/>
    </location>
</feature>
<feature type="compositionally biased region" description="Basic and acidic residues" evidence="2">
    <location>
        <begin position="400"/>
        <end position="422"/>
    </location>
</feature>
<dbReference type="EMBL" id="JAHRHY010000010">
    <property type="protein sequence ID" value="KAG9066386.1"/>
    <property type="molecule type" value="Genomic_DNA"/>
</dbReference>
<feature type="compositionally biased region" description="Basic and acidic residues" evidence="2">
    <location>
        <begin position="64"/>
        <end position="75"/>
    </location>
</feature>
<evidence type="ECO:0000313" key="6">
    <source>
        <dbReference type="Proteomes" id="UP000707451"/>
    </source>
</evidence>